<reference evidence="2" key="1">
    <citation type="submission" date="2017-06" db="EMBL/GenBank/DDBJ databases">
        <title>Capnocytophaga spp. assemblies.</title>
        <authorList>
            <person name="Gulvik C.A."/>
        </authorList>
    </citation>
    <scope>NUCLEOTIDE SEQUENCE [LARGE SCALE GENOMIC DNA]</scope>
    <source>
        <strain evidence="2">H1496</strain>
    </source>
</reference>
<evidence type="ECO:0000313" key="2">
    <source>
        <dbReference type="Proteomes" id="UP000217250"/>
    </source>
</evidence>
<organism evidence="1 2">
    <name type="scientific">Capnocytophaga gingivalis</name>
    <dbReference type="NCBI Taxonomy" id="1017"/>
    <lineage>
        <taxon>Bacteria</taxon>
        <taxon>Pseudomonadati</taxon>
        <taxon>Bacteroidota</taxon>
        <taxon>Flavobacteriia</taxon>
        <taxon>Flavobacteriales</taxon>
        <taxon>Flavobacteriaceae</taxon>
        <taxon>Capnocytophaga</taxon>
    </lineage>
</organism>
<dbReference type="Proteomes" id="UP000217250">
    <property type="component" value="Chromosome"/>
</dbReference>
<dbReference type="Pfam" id="PF19775">
    <property type="entry name" value="DUF6261"/>
    <property type="match status" value="1"/>
</dbReference>
<dbReference type="InterPro" id="IPR046228">
    <property type="entry name" value="DUF6261"/>
</dbReference>
<dbReference type="KEGG" id="cgh:CGC50_10900"/>
<dbReference type="EMBL" id="CP022386">
    <property type="protein sequence ID" value="ATA87613.1"/>
    <property type="molecule type" value="Genomic_DNA"/>
</dbReference>
<evidence type="ECO:0000313" key="1">
    <source>
        <dbReference type="EMBL" id="ATA87613.1"/>
    </source>
</evidence>
<protein>
    <submittedName>
        <fullName evidence="1">Uncharacterized protein</fullName>
    </submittedName>
</protein>
<gene>
    <name evidence="1" type="ORF">CGC50_10900</name>
</gene>
<dbReference type="AlphaFoldDB" id="A0A250FR91"/>
<sequence length="256" mass="28701">MSYKIDISLPNVGKLNNDEYAQFIKGVIKLVNTTTPEKLGLKNELVTAIERNVELLTEASRQSRSSKESENIRRLDKQRNELLSYLLSSFRLGKKSALVAQREAAQILYLEFKNYKGVTSLPTRQKSQAIDALVKDLEKPAIAAHLNTLGVSHSVAPLKEANAKYQELVDVRAENQINTNTINVKKVRKETDALYKELARFVFANHIVNPSAETANFSTFFNKLIDDTISANKQRLAQALINKKAVKPAETKTVSE</sequence>
<dbReference type="GeneID" id="84809058"/>
<accession>A0A250FR91</accession>
<name>A0A250FR91_9FLAO</name>
<dbReference type="RefSeq" id="WP_095910843.1">
    <property type="nucleotide sequence ID" value="NZ_CP022386.1"/>
</dbReference>
<dbReference type="OrthoDB" id="1150077at2"/>
<proteinExistence type="predicted"/>